<dbReference type="PANTHER" id="PTHR12483:SF117">
    <property type="entry name" value="COPPER TRANSPORTER 3"/>
    <property type="match status" value="1"/>
</dbReference>
<evidence type="ECO:0000313" key="9">
    <source>
        <dbReference type="Proteomes" id="UP000036987"/>
    </source>
</evidence>
<evidence type="ECO:0000256" key="2">
    <source>
        <dbReference type="ARBA" id="ARBA00022692"/>
    </source>
</evidence>
<name>A0A0K9NII8_ZOSMR</name>
<keyword evidence="2 7" id="KW-0812">Transmembrane</keyword>
<comment type="subcellular location">
    <subcellularLocation>
        <location evidence="7">Membrane</location>
        <topology evidence="7">Multi-pass membrane protein</topology>
    </subcellularLocation>
</comment>
<comment type="similarity">
    <text evidence="1 7">Belongs to the copper transporter (Ctr) (TC 1.A.56) family. SLC31A subfamily.</text>
</comment>
<evidence type="ECO:0000313" key="8">
    <source>
        <dbReference type="EMBL" id="KMZ56569.1"/>
    </source>
</evidence>
<reference evidence="9" key="1">
    <citation type="journal article" date="2016" name="Nature">
        <title>The genome of the seagrass Zostera marina reveals angiosperm adaptation to the sea.</title>
        <authorList>
            <person name="Olsen J.L."/>
            <person name="Rouze P."/>
            <person name="Verhelst B."/>
            <person name="Lin Y.-C."/>
            <person name="Bayer T."/>
            <person name="Collen J."/>
            <person name="Dattolo E."/>
            <person name="De Paoli E."/>
            <person name="Dittami S."/>
            <person name="Maumus F."/>
            <person name="Michel G."/>
            <person name="Kersting A."/>
            <person name="Lauritano C."/>
            <person name="Lohaus R."/>
            <person name="Toepel M."/>
            <person name="Tonon T."/>
            <person name="Vanneste K."/>
            <person name="Amirebrahimi M."/>
            <person name="Brakel J."/>
            <person name="Bostroem C."/>
            <person name="Chovatia M."/>
            <person name="Grimwood J."/>
            <person name="Jenkins J.W."/>
            <person name="Jueterbock A."/>
            <person name="Mraz A."/>
            <person name="Stam W.T."/>
            <person name="Tice H."/>
            <person name="Bornberg-Bauer E."/>
            <person name="Green P.J."/>
            <person name="Pearson G.A."/>
            <person name="Procaccini G."/>
            <person name="Duarte C.M."/>
            <person name="Schmutz J."/>
            <person name="Reusch T.B.H."/>
            <person name="Van de Peer Y."/>
        </authorList>
    </citation>
    <scope>NUCLEOTIDE SEQUENCE [LARGE SCALE GENOMIC DNA]</scope>
    <source>
        <strain evidence="9">cv. Finnish</strain>
    </source>
</reference>
<evidence type="ECO:0000256" key="3">
    <source>
        <dbReference type="ARBA" id="ARBA00022796"/>
    </source>
</evidence>
<organism evidence="8 9">
    <name type="scientific">Zostera marina</name>
    <name type="common">Eelgrass</name>
    <dbReference type="NCBI Taxonomy" id="29655"/>
    <lineage>
        <taxon>Eukaryota</taxon>
        <taxon>Viridiplantae</taxon>
        <taxon>Streptophyta</taxon>
        <taxon>Embryophyta</taxon>
        <taxon>Tracheophyta</taxon>
        <taxon>Spermatophyta</taxon>
        <taxon>Magnoliopsida</taxon>
        <taxon>Liliopsida</taxon>
        <taxon>Zosteraceae</taxon>
        <taxon>Zostera</taxon>
    </lineage>
</organism>
<sequence>MMTNSSMTMTGSPPSSTKMHMTFYWSKNATVFFTGFPGTTTGLYILCLVFIFVMSLLVELLSSLSRHRRMKLSSSLIRTLIYGVRMGLMFLVMLATMSFNVGVLLAAVAGHTMGFYFFGSSALTALDTKHDIGTGSTEIC</sequence>
<dbReference type="EMBL" id="LFYR01002156">
    <property type="protein sequence ID" value="KMZ56569.1"/>
    <property type="molecule type" value="Genomic_DNA"/>
</dbReference>
<comment type="caution">
    <text evidence="8">The sequence shown here is derived from an EMBL/GenBank/DDBJ whole genome shotgun (WGS) entry which is preliminary data.</text>
</comment>
<dbReference type="Proteomes" id="UP000036987">
    <property type="component" value="Unassembled WGS sequence"/>
</dbReference>
<evidence type="ECO:0000256" key="1">
    <source>
        <dbReference type="ARBA" id="ARBA00006921"/>
    </source>
</evidence>
<evidence type="ECO:0000256" key="7">
    <source>
        <dbReference type="RuleBase" id="RU367022"/>
    </source>
</evidence>
<evidence type="ECO:0000256" key="4">
    <source>
        <dbReference type="ARBA" id="ARBA00022989"/>
    </source>
</evidence>
<dbReference type="AlphaFoldDB" id="A0A0K9NII8"/>
<dbReference type="OrthoDB" id="73901at2759"/>
<dbReference type="GO" id="GO:0005375">
    <property type="term" value="F:copper ion transmembrane transporter activity"/>
    <property type="evidence" value="ECO:0000318"/>
    <property type="project" value="GO_Central"/>
</dbReference>
<accession>A0A0K9NII8</accession>
<feature type="transmembrane region" description="Helical" evidence="7">
    <location>
        <begin position="43"/>
        <end position="64"/>
    </location>
</feature>
<dbReference type="Pfam" id="PF04145">
    <property type="entry name" value="Ctr"/>
    <property type="match status" value="1"/>
</dbReference>
<dbReference type="InterPro" id="IPR007274">
    <property type="entry name" value="Cop_transporter"/>
</dbReference>
<keyword evidence="3 7" id="KW-0187">Copper transport</keyword>
<dbReference type="GO" id="GO:0005886">
    <property type="term" value="C:plasma membrane"/>
    <property type="evidence" value="ECO:0000318"/>
    <property type="project" value="GO_Central"/>
</dbReference>
<keyword evidence="7" id="KW-0406">Ion transport</keyword>
<keyword evidence="7" id="KW-0813">Transport</keyword>
<keyword evidence="4 7" id="KW-1133">Transmembrane helix</keyword>
<protein>
    <recommendedName>
        <fullName evidence="7">Copper transport protein</fullName>
    </recommendedName>
</protein>
<evidence type="ECO:0000256" key="6">
    <source>
        <dbReference type="ARBA" id="ARBA00023136"/>
    </source>
</evidence>
<proteinExistence type="inferred from homology"/>
<dbReference type="OMA" id="GPMAPMA"/>
<keyword evidence="6 7" id="KW-0472">Membrane</keyword>
<keyword evidence="9" id="KW-1185">Reference proteome</keyword>
<evidence type="ECO:0000256" key="5">
    <source>
        <dbReference type="ARBA" id="ARBA00023008"/>
    </source>
</evidence>
<gene>
    <name evidence="8" type="ORF">ZOSMA_93G00330</name>
</gene>
<dbReference type="PANTHER" id="PTHR12483">
    <property type="entry name" value="SOLUTE CARRIER FAMILY 31 COPPER TRANSPORTERS"/>
    <property type="match status" value="1"/>
</dbReference>
<keyword evidence="5 7" id="KW-0186">Copper</keyword>